<gene>
    <name evidence="9" type="ORF">Ahy_B05g074275</name>
</gene>
<dbReference type="GO" id="GO:0003723">
    <property type="term" value="F:RNA binding"/>
    <property type="evidence" value="ECO:0007669"/>
    <property type="project" value="InterPro"/>
</dbReference>
<evidence type="ECO:0000256" key="2">
    <source>
        <dbReference type="ARBA" id="ARBA00022722"/>
    </source>
</evidence>
<dbReference type="GO" id="GO:0005576">
    <property type="term" value="C:extracellular region"/>
    <property type="evidence" value="ECO:0007669"/>
    <property type="project" value="TreeGrafter"/>
</dbReference>
<name>A0A444YYG0_ARAHY</name>
<dbReference type="EMBL" id="SDMP01000015">
    <property type="protein sequence ID" value="RYR06958.1"/>
    <property type="molecule type" value="Genomic_DNA"/>
</dbReference>
<evidence type="ECO:0000256" key="3">
    <source>
        <dbReference type="ARBA" id="ARBA00022759"/>
    </source>
</evidence>
<evidence type="ECO:0000256" key="6">
    <source>
        <dbReference type="PIRSR" id="PIRSR633697-1"/>
    </source>
</evidence>
<evidence type="ECO:0000313" key="9">
    <source>
        <dbReference type="EMBL" id="RYR06958.1"/>
    </source>
</evidence>
<protein>
    <submittedName>
        <fullName evidence="9">Uncharacterized protein</fullName>
    </submittedName>
</protein>
<dbReference type="InterPro" id="IPR018188">
    <property type="entry name" value="RNase_T2_His_AS_1"/>
</dbReference>
<feature type="signal peptide" evidence="8">
    <location>
        <begin position="1"/>
        <end position="22"/>
    </location>
</feature>
<evidence type="ECO:0000256" key="5">
    <source>
        <dbReference type="ARBA" id="ARBA00023239"/>
    </source>
</evidence>
<organism evidence="9 10">
    <name type="scientific">Arachis hypogaea</name>
    <name type="common">Peanut</name>
    <dbReference type="NCBI Taxonomy" id="3818"/>
    <lineage>
        <taxon>Eukaryota</taxon>
        <taxon>Viridiplantae</taxon>
        <taxon>Streptophyta</taxon>
        <taxon>Embryophyta</taxon>
        <taxon>Tracheophyta</taxon>
        <taxon>Spermatophyta</taxon>
        <taxon>Magnoliopsida</taxon>
        <taxon>eudicotyledons</taxon>
        <taxon>Gunneridae</taxon>
        <taxon>Pentapetalae</taxon>
        <taxon>rosids</taxon>
        <taxon>fabids</taxon>
        <taxon>Fabales</taxon>
        <taxon>Fabaceae</taxon>
        <taxon>Papilionoideae</taxon>
        <taxon>50 kb inversion clade</taxon>
        <taxon>dalbergioids sensu lato</taxon>
        <taxon>Dalbergieae</taxon>
        <taxon>Pterocarpus clade</taxon>
        <taxon>Arachis</taxon>
    </lineage>
</organism>
<evidence type="ECO:0000256" key="4">
    <source>
        <dbReference type="ARBA" id="ARBA00023157"/>
    </source>
</evidence>
<dbReference type="CDD" id="cd01061">
    <property type="entry name" value="RNase_T2_euk"/>
    <property type="match status" value="1"/>
</dbReference>
<sequence>MNSLFVVFHVILLASSVHLTNASYEYFKLALVWPTTFTRIHASGMTKPKIPNYFTIHGLWPTNFSSPWPQSCVEKPADYFKRSSIDTLQNGLNHYWPSLKSEKTNMELWIEEWEKHGTCSLQKFNQSEYFRQAISITEFLDILVVFKKVGIIPHRTKTYSGIDIVNAIKKTKTRRVEPEIVCFQDRSDVLLREIRVCLDANLAEYISCPDTRSKGNMFDSMCAIFVLRFYLHFTDRANEIYKRVEDQKSSR</sequence>
<keyword evidence="10" id="KW-1185">Reference proteome</keyword>
<proteinExistence type="inferred from homology"/>
<dbReference type="PANTHER" id="PTHR11240:SF59">
    <property type="entry name" value="RIBONUCLEASE T2 FAMILY PROTEIN"/>
    <property type="match status" value="1"/>
</dbReference>
<dbReference type="GO" id="GO:0033897">
    <property type="term" value="F:ribonuclease T2 activity"/>
    <property type="evidence" value="ECO:0007669"/>
    <property type="project" value="InterPro"/>
</dbReference>
<dbReference type="InterPro" id="IPR036430">
    <property type="entry name" value="RNase_T2-like_sf"/>
</dbReference>
<dbReference type="InterPro" id="IPR033697">
    <property type="entry name" value="Ribonuclease_T2_eukaryotic"/>
</dbReference>
<dbReference type="SUPFAM" id="SSF55895">
    <property type="entry name" value="Ribonuclease Rh-like"/>
    <property type="match status" value="1"/>
</dbReference>
<keyword evidence="5" id="KW-0456">Lyase</keyword>
<reference evidence="9 10" key="1">
    <citation type="submission" date="2019-01" db="EMBL/GenBank/DDBJ databases">
        <title>Sequencing of cultivated peanut Arachis hypogaea provides insights into genome evolution and oil improvement.</title>
        <authorList>
            <person name="Chen X."/>
        </authorList>
    </citation>
    <scope>NUCLEOTIDE SEQUENCE [LARGE SCALE GENOMIC DNA]</scope>
    <source>
        <strain evidence="10">cv. Fuhuasheng</strain>
        <tissue evidence="9">Leaves</tissue>
    </source>
</reference>
<keyword evidence="4" id="KW-1015">Disulfide bond</keyword>
<dbReference type="Pfam" id="PF00445">
    <property type="entry name" value="Ribonuclease_T2"/>
    <property type="match status" value="1"/>
</dbReference>
<evidence type="ECO:0000256" key="8">
    <source>
        <dbReference type="SAM" id="SignalP"/>
    </source>
</evidence>
<accession>A0A444YYG0</accession>
<keyword evidence="3" id="KW-0378">Hydrolase</keyword>
<feature type="active site" evidence="6">
    <location>
        <position position="112"/>
    </location>
</feature>
<evidence type="ECO:0000313" key="10">
    <source>
        <dbReference type="Proteomes" id="UP000289738"/>
    </source>
</evidence>
<feature type="chain" id="PRO_5019105470" evidence="8">
    <location>
        <begin position="23"/>
        <end position="251"/>
    </location>
</feature>
<dbReference type="PROSITE" id="PS00530">
    <property type="entry name" value="RNASE_T2_1"/>
    <property type="match status" value="1"/>
</dbReference>
<dbReference type="InterPro" id="IPR001568">
    <property type="entry name" value="RNase_T2-like"/>
</dbReference>
<dbReference type="AlphaFoldDB" id="A0A444YYG0"/>
<keyword evidence="2" id="KW-0540">Nuclease</keyword>
<feature type="active site" evidence="6">
    <location>
        <position position="116"/>
    </location>
</feature>
<evidence type="ECO:0000256" key="1">
    <source>
        <dbReference type="ARBA" id="ARBA00007469"/>
    </source>
</evidence>
<dbReference type="PANTHER" id="PTHR11240">
    <property type="entry name" value="RIBONUCLEASE T2"/>
    <property type="match status" value="1"/>
</dbReference>
<dbReference type="GO" id="GO:0006401">
    <property type="term" value="P:RNA catabolic process"/>
    <property type="evidence" value="ECO:0007669"/>
    <property type="project" value="TreeGrafter"/>
</dbReference>
<comment type="similarity">
    <text evidence="1 7">Belongs to the RNase T2 family.</text>
</comment>
<comment type="caution">
    <text evidence="9">The sequence shown here is derived from an EMBL/GenBank/DDBJ whole genome shotgun (WGS) entry which is preliminary data.</text>
</comment>
<evidence type="ECO:0000256" key="7">
    <source>
        <dbReference type="RuleBase" id="RU004328"/>
    </source>
</evidence>
<dbReference type="Gene3D" id="3.90.730.10">
    <property type="entry name" value="Ribonuclease T2-like"/>
    <property type="match status" value="1"/>
</dbReference>
<feature type="active site" evidence="6">
    <location>
        <position position="57"/>
    </location>
</feature>
<dbReference type="Proteomes" id="UP000289738">
    <property type="component" value="Chromosome B05"/>
</dbReference>
<keyword evidence="3" id="KW-0255">Endonuclease</keyword>
<keyword evidence="8" id="KW-0732">Signal</keyword>